<dbReference type="PANTHER" id="PTHR10836">
    <property type="entry name" value="GLYCERALDEHYDE 3-PHOSPHATE DEHYDROGENASE"/>
    <property type="match status" value="1"/>
</dbReference>
<dbReference type="GO" id="GO:0006096">
    <property type="term" value="P:glycolytic process"/>
    <property type="evidence" value="ECO:0007669"/>
    <property type="project" value="TreeGrafter"/>
</dbReference>
<dbReference type="InterPro" id="IPR020829">
    <property type="entry name" value="GlycerAld_3-P_DH_cat"/>
</dbReference>
<dbReference type="RefSeq" id="XP_018334990.1">
    <property type="nucleotide sequence ID" value="XM_018479488.1"/>
</dbReference>
<comment type="catalytic activity">
    <reaction evidence="3">
        <text>D-glyceraldehyde 3-phosphate + phosphate + NAD(+) = (2R)-3-phospho-glyceroyl phosphate + NADH + H(+)</text>
        <dbReference type="Rhea" id="RHEA:10300"/>
        <dbReference type="ChEBI" id="CHEBI:15378"/>
        <dbReference type="ChEBI" id="CHEBI:43474"/>
        <dbReference type="ChEBI" id="CHEBI:57540"/>
        <dbReference type="ChEBI" id="CHEBI:57604"/>
        <dbReference type="ChEBI" id="CHEBI:57945"/>
        <dbReference type="ChEBI" id="CHEBI:59776"/>
        <dbReference type="EC" id="1.2.1.12"/>
    </reaction>
</comment>
<dbReference type="Proteomes" id="UP000192223">
    <property type="component" value="Unplaced"/>
</dbReference>
<evidence type="ECO:0000256" key="3">
    <source>
        <dbReference type="ARBA" id="ARBA00047698"/>
    </source>
</evidence>
<dbReference type="PRINTS" id="PR00078">
    <property type="entry name" value="G3PDHDRGNASE"/>
</dbReference>
<dbReference type="OrthoDB" id="1152826at2759"/>
<feature type="non-terminal residue" evidence="6">
    <location>
        <position position="1"/>
    </location>
</feature>
<evidence type="ECO:0000313" key="6">
    <source>
        <dbReference type="RefSeq" id="XP_018334990.1"/>
    </source>
</evidence>
<sequence>VLHDHFCVVEAFVTCIHAVTSDQKTVDGPSEKSWRDGRRAQHNIIPAYSGIAKTIEKVLPRISGKVGGLAFRVPTSNASAVDITVRVGKSACYKDMVNAIKTAACCGPMKGLLTFTEEQVVSSDIINCPASAILDVQVGCSLNEKFAKLVAWFDENYSSANRLVDLVRYMALNDISTRYSDAE</sequence>
<reference evidence="6" key="1">
    <citation type="submission" date="2025-08" db="UniProtKB">
        <authorList>
            <consortium name="RefSeq"/>
        </authorList>
    </citation>
    <scope>IDENTIFICATION</scope>
    <source>
        <tissue evidence="6">Entire body</tissue>
    </source>
</reference>
<dbReference type="KEGG" id="apln:108743886"/>
<evidence type="ECO:0000256" key="2">
    <source>
        <dbReference type="ARBA" id="ARBA00023002"/>
    </source>
</evidence>
<keyword evidence="5" id="KW-1185">Reference proteome</keyword>
<keyword evidence="2" id="KW-0560">Oxidoreductase</keyword>
<dbReference type="Gene3D" id="3.40.50.720">
    <property type="entry name" value="NAD(P)-binding Rossmann-like Domain"/>
    <property type="match status" value="1"/>
</dbReference>
<organism evidence="5 6">
    <name type="scientific">Agrilus planipennis</name>
    <name type="common">Emerald ash borer</name>
    <name type="synonym">Agrilus marcopoli</name>
    <dbReference type="NCBI Taxonomy" id="224129"/>
    <lineage>
        <taxon>Eukaryota</taxon>
        <taxon>Metazoa</taxon>
        <taxon>Ecdysozoa</taxon>
        <taxon>Arthropoda</taxon>
        <taxon>Hexapoda</taxon>
        <taxon>Insecta</taxon>
        <taxon>Pterygota</taxon>
        <taxon>Neoptera</taxon>
        <taxon>Endopterygota</taxon>
        <taxon>Coleoptera</taxon>
        <taxon>Polyphaga</taxon>
        <taxon>Elateriformia</taxon>
        <taxon>Buprestoidea</taxon>
        <taxon>Buprestidae</taxon>
        <taxon>Agrilinae</taxon>
        <taxon>Agrilus</taxon>
    </lineage>
</organism>
<dbReference type="GO" id="GO:0005829">
    <property type="term" value="C:cytosol"/>
    <property type="evidence" value="ECO:0007669"/>
    <property type="project" value="TreeGrafter"/>
</dbReference>
<dbReference type="InterPro" id="IPR020831">
    <property type="entry name" value="GlycerAld/Erythrose_P_DH"/>
</dbReference>
<evidence type="ECO:0000313" key="5">
    <source>
        <dbReference type="Proteomes" id="UP000192223"/>
    </source>
</evidence>
<dbReference type="SUPFAM" id="SSF55347">
    <property type="entry name" value="Glyceraldehyde-3-phosphate dehydrogenase-like, C-terminal domain"/>
    <property type="match status" value="1"/>
</dbReference>
<gene>
    <name evidence="6" type="primary">LOC108743886</name>
</gene>
<dbReference type="Gene3D" id="3.30.360.10">
    <property type="entry name" value="Dihydrodipicolinate Reductase, domain 2"/>
    <property type="match status" value="1"/>
</dbReference>
<dbReference type="PANTHER" id="PTHR10836:SF134">
    <property type="entry name" value="GLYCERALDEHYDE-3-PHOSPHATE DEHYDROGENASE (PHOSPHORYLATING)"/>
    <property type="match status" value="1"/>
</dbReference>
<name>A0A1W4XRG0_AGRPL</name>
<proteinExistence type="inferred from homology"/>
<protein>
    <submittedName>
        <fullName evidence="6">Glyceraldehyde-3-phosphate dehydrogenase-like</fullName>
    </submittedName>
</protein>
<dbReference type="STRING" id="224129.A0A1W4XRG0"/>
<dbReference type="AlphaFoldDB" id="A0A1W4XRG0"/>
<dbReference type="GO" id="GO:0004365">
    <property type="term" value="F:glyceraldehyde-3-phosphate dehydrogenase (NAD+) (phosphorylating) activity"/>
    <property type="evidence" value="ECO:0007669"/>
    <property type="project" value="UniProtKB-EC"/>
</dbReference>
<dbReference type="GeneID" id="108743886"/>
<dbReference type="Pfam" id="PF02800">
    <property type="entry name" value="Gp_dh_C"/>
    <property type="match status" value="1"/>
</dbReference>
<dbReference type="InParanoid" id="A0A1W4XRG0"/>
<comment type="similarity">
    <text evidence="1">Belongs to the glyceraldehyde-3-phosphate dehydrogenase family.</text>
</comment>
<feature type="domain" description="Glyceraldehyde 3-phosphate dehydrogenase catalytic" evidence="4">
    <location>
        <begin position="1"/>
        <end position="152"/>
    </location>
</feature>
<evidence type="ECO:0000259" key="4">
    <source>
        <dbReference type="Pfam" id="PF02800"/>
    </source>
</evidence>
<evidence type="ECO:0000256" key="1">
    <source>
        <dbReference type="ARBA" id="ARBA00007406"/>
    </source>
</evidence>
<accession>A0A1W4XRG0</accession>